<dbReference type="eggNOG" id="COG0515">
    <property type="taxonomic scope" value="Bacteria"/>
</dbReference>
<dbReference type="PROSITE" id="PS50011">
    <property type="entry name" value="PROTEIN_KINASE_DOM"/>
    <property type="match status" value="1"/>
</dbReference>
<evidence type="ECO:0000256" key="4">
    <source>
        <dbReference type="ARBA" id="ARBA00022840"/>
    </source>
</evidence>
<proteinExistence type="predicted"/>
<dbReference type="Pfam" id="PF00069">
    <property type="entry name" value="Pkinase"/>
    <property type="match status" value="1"/>
</dbReference>
<reference evidence="9 10" key="1">
    <citation type="journal article" date="2009" name="Stand. Genomic Sci.">
        <title>Complete genome sequence of Stackebrandtia nassauensis type strain (LLR-40K-21).</title>
        <authorList>
            <person name="Munk C."/>
            <person name="Lapidus A."/>
            <person name="Copeland A."/>
            <person name="Jando M."/>
            <person name="Mayilraj S."/>
            <person name="Glavina Del Rio T."/>
            <person name="Nolan M."/>
            <person name="Chen F."/>
            <person name="Lucas S."/>
            <person name="Tice H."/>
            <person name="Cheng J.F."/>
            <person name="Han C."/>
            <person name="Detter J.C."/>
            <person name="Bruce D."/>
            <person name="Goodwin L."/>
            <person name="Chain P."/>
            <person name="Pitluck S."/>
            <person name="Goker M."/>
            <person name="Ovchinikova G."/>
            <person name="Pati A."/>
            <person name="Ivanova N."/>
            <person name="Mavromatis K."/>
            <person name="Chen A."/>
            <person name="Palaniappan K."/>
            <person name="Land M."/>
            <person name="Hauser L."/>
            <person name="Chang Y.J."/>
            <person name="Jeffries C.D."/>
            <person name="Bristow J."/>
            <person name="Eisen J.A."/>
            <person name="Markowitz V."/>
            <person name="Hugenholtz P."/>
            <person name="Kyrpides N.C."/>
            <person name="Klenk H.P."/>
        </authorList>
    </citation>
    <scope>NUCLEOTIDE SEQUENCE [LARGE SCALE GENOMIC DNA]</scope>
    <source>
        <strain evidence="10">DSM 44728 / CIP 108903 / NRRL B-16338 / NBRC 102104 / LLR-40K-21</strain>
    </source>
</reference>
<evidence type="ECO:0000313" key="10">
    <source>
        <dbReference type="Proteomes" id="UP000000844"/>
    </source>
</evidence>
<keyword evidence="4 5" id="KW-0067">ATP-binding</keyword>
<dbReference type="Gene3D" id="3.30.200.20">
    <property type="entry name" value="Phosphorylase Kinase, domain 1"/>
    <property type="match status" value="1"/>
</dbReference>
<keyword evidence="3 9" id="KW-0418">Kinase</keyword>
<dbReference type="SMART" id="SM00220">
    <property type="entry name" value="S_TKc"/>
    <property type="match status" value="1"/>
</dbReference>
<feature type="region of interest" description="Disordered" evidence="6">
    <location>
        <begin position="418"/>
        <end position="438"/>
    </location>
</feature>
<dbReference type="PROSITE" id="PS00107">
    <property type="entry name" value="PROTEIN_KINASE_ATP"/>
    <property type="match status" value="1"/>
</dbReference>
<evidence type="ECO:0000256" key="2">
    <source>
        <dbReference type="ARBA" id="ARBA00022741"/>
    </source>
</evidence>
<evidence type="ECO:0000256" key="7">
    <source>
        <dbReference type="SAM" id="Phobius"/>
    </source>
</evidence>
<feature type="compositionally biased region" description="Acidic residues" evidence="6">
    <location>
        <begin position="425"/>
        <end position="434"/>
    </location>
</feature>
<keyword evidence="1" id="KW-0808">Transferase</keyword>
<dbReference type="STRING" id="446470.Snas_5934"/>
<evidence type="ECO:0000256" key="1">
    <source>
        <dbReference type="ARBA" id="ARBA00022679"/>
    </source>
</evidence>
<dbReference type="GO" id="GO:0005524">
    <property type="term" value="F:ATP binding"/>
    <property type="evidence" value="ECO:0007669"/>
    <property type="project" value="UniProtKB-UniRule"/>
</dbReference>
<dbReference type="HOGENOM" id="CLU_000288_135_1_11"/>
<sequence>MFPLADNDPRSIGRYEPVASLGEGGMGRVYLAIGPDGRRVAVKRILPHLSRDPGFRQRFTMEVEAARRVSGPHTVPVVDADTEADDPWSATEFVAGPTLIEAIERGGPLPEPVVRELGAALASALSDIHGAGLIHRDIKPSNVLLASDGPKLLDFGISRALDYSTSVALTQTGGVVGSPGYMSPEQAESRTLTEKSDVFGLGCLLATAAAGRAPFEGPSIPQILYKVVHGEPELEAVPESLRETIERCLAKDPADRPSAMELRESLGADGEASARPLPVVAEAIAEQEARLAQLLAARQPNATLVDDGATMALRPDDAGTQVVLPAPGQAPPRPAAAKPKRRKPLAAAVAVAAALLLAIPLWMIFGSNDDPSTKGDNSADSSDDSTDDSSDDTESQLEIPSDVCDAFDMEGLLELVGPEAKVEREPEEGEDSGDDFASCSGMVTTGLTPESLLITVARNDRSSGGDLVVCNLEGCDGIEPLKMPDGESTERPWTKGGVVENSAGNLEMMWYQDDLAVWVQPFASLDDGSQAEKEFLLNQGVKVYDLITED</sequence>
<keyword evidence="7" id="KW-0472">Membrane</keyword>
<protein>
    <submittedName>
        <fullName evidence="9">Serine/threonine protein kinase</fullName>
    </submittedName>
</protein>
<dbReference type="Gene3D" id="1.10.510.10">
    <property type="entry name" value="Transferase(Phosphotransferase) domain 1"/>
    <property type="match status" value="1"/>
</dbReference>
<feature type="region of interest" description="Disordered" evidence="6">
    <location>
        <begin position="371"/>
        <end position="403"/>
    </location>
</feature>
<dbReference type="InterPro" id="IPR011009">
    <property type="entry name" value="Kinase-like_dom_sf"/>
</dbReference>
<keyword evidence="7" id="KW-0812">Transmembrane</keyword>
<evidence type="ECO:0000256" key="5">
    <source>
        <dbReference type="PROSITE-ProRule" id="PRU10141"/>
    </source>
</evidence>
<dbReference type="RefSeq" id="WP_013021132.1">
    <property type="nucleotide sequence ID" value="NC_013947.1"/>
</dbReference>
<dbReference type="CDD" id="cd14014">
    <property type="entry name" value="STKc_PknB_like"/>
    <property type="match status" value="1"/>
</dbReference>
<organism evidence="9 10">
    <name type="scientific">Stackebrandtia nassauensis (strain DSM 44728 / CIP 108903 / NRRL B-16338 / NBRC 102104 / LLR-40K-21)</name>
    <dbReference type="NCBI Taxonomy" id="446470"/>
    <lineage>
        <taxon>Bacteria</taxon>
        <taxon>Bacillati</taxon>
        <taxon>Actinomycetota</taxon>
        <taxon>Actinomycetes</taxon>
        <taxon>Glycomycetales</taxon>
        <taxon>Glycomycetaceae</taxon>
        <taxon>Stackebrandtia</taxon>
    </lineage>
</organism>
<evidence type="ECO:0000256" key="6">
    <source>
        <dbReference type="SAM" id="MobiDB-lite"/>
    </source>
</evidence>
<feature type="binding site" evidence="5">
    <location>
        <position position="43"/>
    </location>
    <ligand>
        <name>ATP</name>
        <dbReference type="ChEBI" id="CHEBI:30616"/>
    </ligand>
</feature>
<evidence type="ECO:0000256" key="3">
    <source>
        <dbReference type="ARBA" id="ARBA00022777"/>
    </source>
</evidence>
<dbReference type="GO" id="GO:0004674">
    <property type="term" value="F:protein serine/threonine kinase activity"/>
    <property type="evidence" value="ECO:0007669"/>
    <property type="project" value="UniProtKB-KW"/>
</dbReference>
<feature type="region of interest" description="Disordered" evidence="6">
    <location>
        <begin position="320"/>
        <end position="341"/>
    </location>
</feature>
<dbReference type="OrthoDB" id="3414931at2"/>
<dbReference type="KEGG" id="sna:Snas_5934"/>
<feature type="compositionally biased region" description="Acidic residues" evidence="6">
    <location>
        <begin position="381"/>
        <end position="395"/>
    </location>
</feature>
<dbReference type="InterPro" id="IPR008271">
    <property type="entry name" value="Ser/Thr_kinase_AS"/>
</dbReference>
<keyword evidence="10" id="KW-1185">Reference proteome</keyword>
<gene>
    <name evidence="9" type="ordered locus">Snas_5934</name>
</gene>
<keyword evidence="9" id="KW-0723">Serine/threonine-protein kinase</keyword>
<dbReference type="PROSITE" id="PS00108">
    <property type="entry name" value="PROTEIN_KINASE_ST"/>
    <property type="match status" value="1"/>
</dbReference>
<evidence type="ECO:0000313" key="9">
    <source>
        <dbReference type="EMBL" id="ADD45561.1"/>
    </source>
</evidence>
<dbReference type="EMBL" id="CP001778">
    <property type="protein sequence ID" value="ADD45561.1"/>
    <property type="molecule type" value="Genomic_DNA"/>
</dbReference>
<dbReference type="PANTHER" id="PTHR43289">
    <property type="entry name" value="MITOGEN-ACTIVATED PROTEIN KINASE KINASE KINASE 20-RELATED"/>
    <property type="match status" value="1"/>
</dbReference>
<accession>D3Q032</accession>
<dbReference type="PANTHER" id="PTHR43289:SF34">
    <property type="entry name" value="SERINE_THREONINE-PROTEIN KINASE YBDM-RELATED"/>
    <property type="match status" value="1"/>
</dbReference>
<dbReference type="SUPFAM" id="SSF56112">
    <property type="entry name" value="Protein kinase-like (PK-like)"/>
    <property type="match status" value="1"/>
</dbReference>
<dbReference type="InterPro" id="IPR000719">
    <property type="entry name" value="Prot_kinase_dom"/>
</dbReference>
<dbReference type="AlphaFoldDB" id="D3Q032"/>
<keyword evidence="7" id="KW-1133">Transmembrane helix</keyword>
<evidence type="ECO:0000259" key="8">
    <source>
        <dbReference type="PROSITE" id="PS50011"/>
    </source>
</evidence>
<feature type="transmembrane region" description="Helical" evidence="7">
    <location>
        <begin position="345"/>
        <end position="365"/>
    </location>
</feature>
<name>D3Q032_STANL</name>
<keyword evidence="2 5" id="KW-0547">Nucleotide-binding</keyword>
<dbReference type="Proteomes" id="UP000000844">
    <property type="component" value="Chromosome"/>
</dbReference>
<dbReference type="InterPro" id="IPR017441">
    <property type="entry name" value="Protein_kinase_ATP_BS"/>
</dbReference>
<feature type="domain" description="Protein kinase" evidence="8">
    <location>
        <begin position="15"/>
        <end position="280"/>
    </location>
</feature>